<protein>
    <recommendedName>
        <fullName evidence="3">Biotin carboxylase</fullName>
    </recommendedName>
</protein>
<dbReference type="Pfam" id="PF10923">
    <property type="entry name" value="BrxC_BrxD"/>
    <property type="match status" value="1"/>
</dbReference>
<dbReference type="AlphaFoldDB" id="A0A1Y0ILE9"/>
<dbReference type="RefSeq" id="WP_087455562.1">
    <property type="nucleotide sequence ID" value="NZ_CP021434.1"/>
</dbReference>
<dbReference type="InterPro" id="IPR027417">
    <property type="entry name" value="P-loop_NTPase"/>
</dbReference>
<organism evidence="1 2">
    <name type="scientific">Tumebacillus avium</name>
    <dbReference type="NCBI Taxonomy" id="1903704"/>
    <lineage>
        <taxon>Bacteria</taxon>
        <taxon>Bacillati</taxon>
        <taxon>Bacillota</taxon>
        <taxon>Bacilli</taxon>
        <taxon>Bacillales</taxon>
        <taxon>Alicyclobacillaceae</taxon>
        <taxon>Tumebacillus</taxon>
    </lineage>
</organism>
<dbReference type="EMBL" id="CP021434">
    <property type="protein sequence ID" value="ARU60174.1"/>
    <property type="molecule type" value="Genomic_DNA"/>
</dbReference>
<dbReference type="OrthoDB" id="9772976at2"/>
<dbReference type="KEGG" id="tum:CBW65_03215"/>
<dbReference type="SUPFAM" id="SSF52540">
    <property type="entry name" value="P-loop containing nucleoside triphosphate hydrolases"/>
    <property type="match status" value="1"/>
</dbReference>
<dbReference type="InterPro" id="IPR021228">
    <property type="entry name" value="BrxD"/>
</dbReference>
<sequence length="445" mass="50583">MSEALNNKLTRRQANAIVQSMGGGVVPQDGIEHVVVGRVKEIRQLVEDLHGAADGLSGMKFLIGDYGTGKSFMATLTRFIAYKENFVVAYTDLTANRRLYAHDGKGVATYSDLMQNLSTKSKPNGNALRSLIERWLSDLQQKVAVEHDFDGIPDASDTRFTRLVSQEVQGVVRDVQELSGGFDFATVLTKYYQAYLSGDETIQEHCIKWLRGEYRTKTEAKKDLGVRDVINDDNWFDYLKVMTKFIASIGYGGLLVLFDEAVNLYKIDHAGARSKNYERILEFYNECTQGRAEHLMVLFMGTTDFLEDERRGLFSYKALKSRLLPNQYETHEYRDLRQPVIKLAPLSAEELFVLLQKIRDIYAALYQVENIAALVSDNNMLEIVQKALSRPGGVQFITPRELIREFIGILNVLHQNPEMSKSDIFMERLELAGQESRRFVGRTLD</sequence>
<reference evidence="2" key="1">
    <citation type="submission" date="2017-05" db="EMBL/GenBank/DDBJ databases">
        <authorList>
            <person name="Sung H."/>
        </authorList>
    </citation>
    <scope>NUCLEOTIDE SEQUENCE [LARGE SCALE GENOMIC DNA]</scope>
    <source>
        <strain evidence="2">AR23208</strain>
    </source>
</reference>
<gene>
    <name evidence="1" type="ORF">CBW65_03215</name>
</gene>
<dbReference type="Proteomes" id="UP000195437">
    <property type="component" value="Chromosome"/>
</dbReference>
<keyword evidence="2" id="KW-1185">Reference proteome</keyword>
<evidence type="ECO:0000313" key="2">
    <source>
        <dbReference type="Proteomes" id="UP000195437"/>
    </source>
</evidence>
<proteinExistence type="predicted"/>
<accession>A0A1Y0ILE9</accession>
<evidence type="ECO:0008006" key="3">
    <source>
        <dbReference type="Google" id="ProtNLM"/>
    </source>
</evidence>
<name>A0A1Y0ILE9_9BACL</name>
<evidence type="ECO:0000313" key="1">
    <source>
        <dbReference type="EMBL" id="ARU60174.1"/>
    </source>
</evidence>